<organism evidence="2 3">
    <name type="scientific">Kipferlia bialata</name>
    <dbReference type="NCBI Taxonomy" id="797122"/>
    <lineage>
        <taxon>Eukaryota</taxon>
        <taxon>Metamonada</taxon>
        <taxon>Carpediemonas-like organisms</taxon>
        <taxon>Kipferlia</taxon>
    </lineage>
</organism>
<evidence type="ECO:0000313" key="2">
    <source>
        <dbReference type="EMBL" id="GIQ87751.1"/>
    </source>
</evidence>
<evidence type="ECO:0000256" key="1">
    <source>
        <dbReference type="SAM" id="Coils"/>
    </source>
</evidence>
<comment type="caution">
    <text evidence="2">The sequence shown here is derived from an EMBL/GenBank/DDBJ whole genome shotgun (WGS) entry which is preliminary data.</text>
</comment>
<keyword evidence="1" id="KW-0175">Coiled coil</keyword>
<accession>A0A9K3D2X0</accession>
<keyword evidence="3" id="KW-1185">Reference proteome</keyword>
<sequence>MNAEISACIENLQMQSLRAEQAAITGTPVITRLARNLERPLKVEDRLTQLAEERERRLEAQREEEKREEMRGVTFQPQILKVNQNVDRVGDISAMQNVWMQQRNETLEQVGVSTM</sequence>
<reference evidence="2 3" key="1">
    <citation type="journal article" date="2018" name="PLoS ONE">
        <title>The draft genome of Kipferlia bialata reveals reductive genome evolution in fornicate parasites.</title>
        <authorList>
            <person name="Tanifuji G."/>
            <person name="Takabayashi S."/>
            <person name="Kume K."/>
            <person name="Takagi M."/>
            <person name="Nakayama T."/>
            <person name="Kamikawa R."/>
            <person name="Inagaki Y."/>
            <person name="Hashimoto T."/>
        </authorList>
    </citation>
    <scope>NUCLEOTIDE SEQUENCE [LARGE SCALE GENOMIC DNA]</scope>
    <source>
        <strain evidence="2">NY0173</strain>
    </source>
</reference>
<protein>
    <submittedName>
        <fullName evidence="2">Uncharacterized protein</fullName>
    </submittedName>
</protein>
<dbReference type="AlphaFoldDB" id="A0A9K3D2X0"/>
<dbReference type="Proteomes" id="UP000265618">
    <property type="component" value="Unassembled WGS sequence"/>
</dbReference>
<gene>
    <name evidence="2" type="ORF">KIPB_009852</name>
</gene>
<name>A0A9K3D2X0_9EUKA</name>
<proteinExistence type="predicted"/>
<dbReference type="EMBL" id="BDIP01003470">
    <property type="protein sequence ID" value="GIQ87751.1"/>
    <property type="molecule type" value="Genomic_DNA"/>
</dbReference>
<evidence type="ECO:0000313" key="3">
    <source>
        <dbReference type="Proteomes" id="UP000265618"/>
    </source>
</evidence>
<feature type="coiled-coil region" evidence="1">
    <location>
        <begin position="44"/>
        <end position="71"/>
    </location>
</feature>